<dbReference type="Gene3D" id="3.40.50.2300">
    <property type="match status" value="1"/>
</dbReference>
<evidence type="ECO:0000259" key="2">
    <source>
        <dbReference type="PROSITE" id="PS50110"/>
    </source>
</evidence>
<dbReference type="InterPro" id="IPR007492">
    <property type="entry name" value="LytTR_DNA-bd_dom"/>
</dbReference>
<dbReference type="PROSITE" id="PS50930">
    <property type="entry name" value="HTH_LYTTR"/>
    <property type="match status" value="1"/>
</dbReference>
<dbReference type="Proteomes" id="UP000886786">
    <property type="component" value="Unassembled WGS sequence"/>
</dbReference>
<keyword evidence="1" id="KW-0597">Phosphoprotein</keyword>
<name>A0A9D1CZ39_9FIRM</name>
<evidence type="ECO:0000313" key="5">
    <source>
        <dbReference type="Proteomes" id="UP000886786"/>
    </source>
</evidence>
<dbReference type="Gene3D" id="2.40.50.1020">
    <property type="entry name" value="LytTr DNA-binding domain"/>
    <property type="match status" value="1"/>
</dbReference>
<dbReference type="InterPro" id="IPR011006">
    <property type="entry name" value="CheY-like_superfamily"/>
</dbReference>
<reference evidence="4" key="2">
    <citation type="journal article" date="2021" name="PeerJ">
        <title>Extensive microbial diversity within the chicken gut microbiome revealed by metagenomics and culture.</title>
        <authorList>
            <person name="Gilroy R."/>
            <person name="Ravi A."/>
            <person name="Getino M."/>
            <person name="Pursley I."/>
            <person name="Horton D.L."/>
            <person name="Alikhan N.F."/>
            <person name="Baker D."/>
            <person name="Gharbi K."/>
            <person name="Hall N."/>
            <person name="Watson M."/>
            <person name="Adriaenssens E.M."/>
            <person name="Foster-Nyarko E."/>
            <person name="Jarju S."/>
            <person name="Secka A."/>
            <person name="Antonio M."/>
            <person name="Oren A."/>
            <person name="Chaudhuri R.R."/>
            <person name="La Ragione R."/>
            <person name="Hildebrand F."/>
            <person name="Pallen M.J."/>
        </authorList>
    </citation>
    <scope>NUCLEOTIDE SEQUENCE</scope>
    <source>
        <strain evidence="4">CHK147-3167</strain>
    </source>
</reference>
<dbReference type="GO" id="GO:0003677">
    <property type="term" value="F:DNA binding"/>
    <property type="evidence" value="ECO:0007669"/>
    <property type="project" value="InterPro"/>
</dbReference>
<proteinExistence type="predicted"/>
<feature type="modified residue" description="4-aspartylphosphate" evidence="1">
    <location>
        <position position="60"/>
    </location>
</feature>
<dbReference type="InterPro" id="IPR046947">
    <property type="entry name" value="LytR-like"/>
</dbReference>
<accession>A0A9D1CZ39</accession>
<dbReference type="GO" id="GO:0000156">
    <property type="term" value="F:phosphorelay response regulator activity"/>
    <property type="evidence" value="ECO:0007669"/>
    <property type="project" value="InterPro"/>
</dbReference>
<organism evidence="4 5">
    <name type="scientific">Candidatus Coprosoma intestinipullorum</name>
    <dbReference type="NCBI Taxonomy" id="2840752"/>
    <lineage>
        <taxon>Bacteria</taxon>
        <taxon>Bacillati</taxon>
        <taxon>Bacillota</taxon>
        <taxon>Bacillota incertae sedis</taxon>
        <taxon>Candidatus Coprosoma</taxon>
    </lineage>
</organism>
<dbReference type="Pfam" id="PF00072">
    <property type="entry name" value="Response_reg"/>
    <property type="match status" value="1"/>
</dbReference>
<evidence type="ECO:0000256" key="1">
    <source>
        <dbReference type="PROSITE-ProRule" id="PRU00169"/>
    </source>
</evidence>
<dbReference type="SMART" id="SM00448">
    <property type="entry name" value="REC"/>
    <property type="match status" value="1"/>
</dbReference>
<dbReference type="SMART" id="SM00850">
    <property type="entry name" value="LytTR"/>
    <property type="match status" value="1"/>
</dbReference>
<dbReference type="EMBL" id="DVFV01000111">
    <property type="protein sequence ID" value="HIQ91264.1"/>
    <property type="molecule type" value="Genomic_DNA"/>
</dbReference>
<gene>
    <name evidence="4" type="ORF">IAB27_06570</name>
</gene>
<dbReference type="AlphaFoldDB" id="A0A9D1CZ39"/>
<dbReference type="SUPFAM" id="SSF52172">
    <property type="entry name" value="CheY-like"/>
    <property type="match status" value="1"/>
</dbReference>
<protein>
    <submittedName>
        <fullName evidence="4">Response regulator transcription factor</fullName>
    </submittedName>
</protein>
<dbReference type="PROSITE" id="PS50110">
    <property type="entry name" value="RESPONSE_REGULATORY"/>
    <property type="match status" value="1"/>
</dbReference>
<dbReference type="PANTHER" id="PTHR37299:SF4">
    <property type="entry name" value="TRANSCRIPTIONAL REGULATOR"/>
    <property type="match status" value="1"/>
</dbReference>
<comment type="caution">
    <text evidence="4">The sequence shown here is derived from an EMBL/GenBank/DDBJ whole genome shotgun (WGS) entry which is preliminary data.</text>
</comment>
<dbReference type="PANTHER" id="PTHR37299">
    <property type="entry name" value="TRANSCRIPTIONAL REGULATOR-RELATED"/>
    <property type="match status" value="1"/>
</dbReference>
<sequence>MINFIICDDDLKFRKKVETAVDKYMMKNHTEYKIYLFDDYDKSFLNIVKQKLPFKIYILDIEAPTMSGIDIARIIRNKDVDSALIFLTGHQELSQSVLKSEFVFISFINKFDEFEKRLTSSIDKAIQIFKQNPIMKFKDNGTQYSVAFNDILYITRDSVERKCIIVTDYAEFKVSKTFSELVSILNDNFVQTHRACYVNKKRVVCYNRSKKFIMFDNGVTIDLISSRFDKELV</sequence>
<reference evidence="4" key="1">
    <citation type="submission" date="2020-10" db="EMBL/GenBank/DDBJ databases">
        <authorList>
            <person name="Gilroy R."/>
        </authorList>
    </citation>
    <scope>NUCLEOTIDE SEQUENCE</scope>
    <source>
        <strain evidence="4">CHK147-3167</strain>
    </source>
</reference>
<evidence type="ECO:0000313" key="4">
    <source>
        <dbReference type="EMBL" id="HIQ91264.1"/>
    </source>
</evidence>
<feature type="domain" description="HTH LytTR-type" evidence="3">
    <location>
        <begin position="135"/>
        <end position="233"/>
    </location>
</feature>
<feature type="domain" description="Response regulatory" evidence="2">
    <location>
        <begin position="3"/>
        <end position="125"/>
    </location>
</feature>
<dbReference type="InterPro" id="IPR001789">
    <property type="entry name" value="Sig_transdc_resp-reg_receiver"/>
</dbReference>
<evidence type="ECO:0000259" key="3">
    <source>
        <dbReference type="PROSITE" id="PS50930"/>
    </source>
</evidence>
<dbReference type="Pfam" id="PF04397">
    <property type="entry name" value="LytTR"/>
    <property type="match status" value="1"/>
</dbReference>